<sequence>MSHTASFPELYPAIDLRGGQVVRLRQGDYADETVYGSDPAAVARGFADAGSPWIHVVDLDAAKSGDPVNRPVVAAIAAAVSGVAQVQTGGGVRSVDDAQQLADAGVARVVMGSAAVSDPSLVAAASEIVRVAVGLDHKNGEIAVHGWTEGSGLQLDDAYALFPTADVFVITDIGRDGMLEGPDVEGLARSAEVAGSPVIASGGVATLDDIETLARIPGLAGVITGKALYEGRFDVAEALAVLDRVRAGSNSDTGAPS</sequence>
<dbReference type="InterPro" id="IPR011060">
    <property type="entry name" value="RibuloseP-bd_barrel"/>
</dbReference>
<accession>A0A6C7ED81</accession>
<keyword evidence="6 9" id="KW-0028">Amino-acid biosynthesis</keyword>
<dbReference type="AlphaFoldDB" id="A0A6C7ED81"/>
<dbReference type="PANTHER" id="PTHR43090:SF2">
    <property type="entry name" value="1-(5-PHOSPHORIBOSYL)-5-[(5-PHOSPHORIBOSYLAMINO)METHYLIDENEAMINO] IMIDAZOLE-4-CARBOXAMIDE ISOMERASE"/>
    <property type="match status" value="1"/>
</dbReference>
<evidence type="ECO:0000256" key="6">
    <source>
        <dbReference type="ARBA" id="ARBA00022605"/>
    </source>
</evidence>
<dbReference type="SUPFAM" id="SSF51366">
    <property type="entry name" value="Ribulose-phoshate binding barrel"/>
    <property type="match status" value="1"/>
</dbReference>
<proteinExistence type="inferred from homology"/>
<dbReference type="Gene3D" id="3.20.20.70">
    <property type="entry name" value="Aldolase class I"/>
    <property type="match status" value="1"/>
</dbReference>
<evidence type="ECO:0000256" key="10">
    <source>
        <dbReference type="RuleBase" id="RU003657"/>
    </source>
</evidence>
<dbReference type="InterPro" id="IPR006062">
    <property type="entry name" value="His_biosynth"/>
</dbReference>
<dbReference type="PANTHER" id="PTHR43090">
    <property type="entry name" value="1-(5-PHOSPHORIBOSYL)-5-[(5-PHOSPHORIBOSYLAMINO)METHYLIDENEAMINO] IMIDAZOLE-4-CARBOXAMIDE ISOMERASE"/>
    <property type="match status" value="1"/>
</dbReference>
<dbReference type="InterPro" id="IPR013785">
    <property type="entry name" value="Aldolase_TIM"/>
</dbReference>
<dbReference type="Proteomes" id="UP000011863">
    <property type="component" value="Chromosome"/>
</dbReference>
<keyword evidence="12" id="KW-1185">Reference proteome</keyword>
<dbReference type="GO" id="GO:0000162">
    <property type="term" value="P:L-tryptophan biosynthetic process"/>
    <property type="evidence" value="ECO:0007669"/>
    <property type="project" value="TreeGrafter"/>
</dbReference>
<comment type="subcellular location">
    <subcellularLocation>
        <location evidence="2 9">Cytoplasm</location>
    </subcellularLocation>
</comment>
<dbReference type="EC" id="5.3.1.16" evidence="9"/>
<dbReference type="OrthoDB" id="9807749at2"/>
<keyword evidence="7 9" id="KW-0368">Histidine biosynthesis</keyword>
<dbReference type="GO" id="GO:0005737">
    <property type="term" value="C:cytoplasm"/>
    <property type="evidence" value="ECO:0007669"/>
    <property type="project" value="UniProtKB-SubCell"/>
</dbReference>
<evidence type="ECO:0000313" key="11">
    <source>
        <dbReference type="EMBL" id="BAN02578.1"/>
    </source>
</evidence>
<dbReference type="InterPro" id="IPR044524">
    <property type="entry name" value="Isoase_HisA-like"/>
</dbReference>
<gene>
    <name evidence="9 11" type="primary">hisA</name>
    <name evidence="11" type="ORF">YM304_22640</name>
</gene>
<dbReference type="InterPro" id="IPR023016">
    <property type="entry name" value="HisA/PriA"/>
</dbReference>
<evidence type="ECO:0000256" key="4">
    <source>
        <dbReference type="ARBA" id="ARBA00009667"/>
    </source>
</evidence>
<protein>
    <recommendedName>
        <fullName evidence="9">1-(5-phosphoribosyl)-5-[(5-phosphoribosylamino)methylideneamino] imidazole-4-carboxamide isomerase</fullName>
        <ecNumber evidence="9">5.3.1.16</ecNumber>
    </recommendedName>
    <alternativeName>
        <fullName evidence="9">Phosphoribosylformimino-5-aminoimidazole carboxamide ribotide isomerase</fullName>
    </alternativeName>
</protein>
<evidence type="ECO:0000256" key="2">
    <source>
        <dbReference type="ARBA" id="ARBA00004496"/>
    </source>
</evidence>
<dbReference type="GO" id="GO:0000105">
    <property type="term" value="P:L-histidine biosynthetic process"/>
    <property type="evidence" value="ECO:0007669"/>
    <property type="project" value="UniProtKB-UniRule"/>
</dbReference>
<dbReference type="CDD" id="cd04732">
    <property type="entry name" value="HisA"/>
    <property type="match status" value="1"/>
</dbReference>
<dbReference type="EMBL" id="AP012057">
    <property type="protein sequence ID" value="BAN02578.1"/>
    <property type="molecule type" value="Genomic_DNA"/>
</dbReference>
<feature type="active site" description="Proton donor" evidence="9">
    <location>
        <position position="136"/>
    </location>
</feature>
<dbReference type="Pfam" id="PF00977">
    <property type="entry name" value="His_biosynth"/>
    <property type="match status" value="1"/>
</dbReference>
<dbReference type="KEGG" id="aym:YM304_22640"/>
<dbReference type="FunFam" id="3.20.20.70:FF:000009">
    <property type="entry name" value="1-(5-phosphoribosyl)-5-[(5-phosphoribosylamino)methylideneamino] imidazole-4-carboxamide isomerase"/>
    <property type="match status" value="1"/>
</dbReference>
<evidence type="ECO:0000256" key="8">
    <source>
        <dbReference type="ARBA" id="ARBA00023235"/>
    </source>
</evidence>
<dbReference type="GO" id="GO:0003949">
    <property type="term" value="F:1-(5-phosphoribosyl)-5-[(5-phosphoribosylamino)methylideneamino]imidazole-4-carboxamide isomerase activity"/>
    <property type="evidence" value="ECO:0007669"/>
    <property type="project" value="UniProtKB-UniRule"/>
</dbReference>
<keyword evidence="5 9" id="KW-0963">Cytoplasm</keyword>
<dbReference type="HAMAP" id="MF_01014">
    <property type="entry name" value="HisA"/>
    <property type="match status" value="1"/>
</dbReference>
<evidence type="ECO:0000256" key="5">
    <source>
        <dbReference type="ARBA" id="ARBA00022490"/>
    </source>
</evidence>
<keyword evidence="8 9" id="KW-0413">Isomerase</keyword>
<evidence type="ECO:0000256" key="3">
    <source>
        <dbReference type="ARBA" id="ARBA00005133"/>
    </source>
</evidence>
<evidence type="ECO:0000256" key="9">
    <source>
        <dbReference type="HAMAP-Rule" id="MF_01014"/>
    </source>
</evidence>
<comment type="pathway">
    <text evidence="3 9">Amino-acid biosynthesis; L-histidine biosynthesis; L-histidine from 5-phospho-alpha-D-ribose 1-diphosphate: step 4/9.</text>
</comment>
<organism evidence="11 12">
    <name type="scientific">Ilumatobacter coccineus (strain NBRC 103263 / KCTC 29153 / YM16-304)</name>
    <dbReference type="NCBI Taxonomy" id="1313172"/>
    <lineage>
        <taxon>Bacteria</taxon>
        <taxon>Bacillati</taxon>
        <taxon>Actinomycetota</taxon>
        <taxon>Acidimicrobiia</taxon>
        <taxon>Acidimicrobiales</taxon>
        <taxon>Ilumatobacteraceae</taxon>
        <taxon>Ilumatobacter</taxon>
    </lineage>
</organism>
<evidence type="ECO:0000313" key="12">
    <source>
        <dbReference type="Proteomes" id="UP000011863"/>
    </source>
</evidence>
<comment type="similarity">
    <text evidence="4 9 10">Belongs to the HisA/HisF family.</text>
</comment>
<comment type="catalytic activity">
    <reaction evidence="1 9">
        <text>1-(5-phospho-beta-D-ribosyl)-5-[(5-phospho-beta-D-ribosylamino)methylideneamino]imidazole-4-carboxamide = 5-[(5-phospho-1-deoxy-D-ribulos-1-ylimino)methylamino]-1-(5-phospho-beta-D-ribosyl)imidazole-4-carboxamide</text>
        <dbReference type="Rhea" id="RHEA:15469"/>
        <dbReference type="ChEBI" id="CHEBI:58435"/>
        <dbReference type="ChEBI" id="CHEBI:58525"/>
        <dbReference type="EC" id="5.3.1.16"/>
    </reaction>
</comment>
<feature type="active site" description="Proton acceptor" evidence="9">
    <location>
        <position position="15"/>
    </location>
</feature>
<dbReference type="UniPathway" id="UPA00031">
    <property type="reaction ID" value="UER00009"/>
</dbReference>
<name>A0A6C7ED81_ILUCY</name>
<evidence type="ECO:0000256" key="7">
    <source>
        <dbReference type="ARBA" id="ARBA00023102"/>
    </source>
</evidence>
<evidence type="ECO:0000256" key="1">
    <source>
        <dbReference type="ARBA" id="ARBA00000901"/>
    </source>
</evidence>
<reference evidence="11 12" key="1">
    <citation type="journal article" date="2013" name="Int. J. Syst. Evol. Microbiol.">
        <title>Ilumatobacter nonamiense sp. nov. and Ilumatobacter coccineum sp. nov., isolated from seashore sand.</title>
        <authorList>
            <person name="Matsumoto A."/>
            <person name="Kasai H."/>
            <person name="Matsuo Y."/>
            <person name="Shizuri Y."/>
            <person name="Ichikawa N."/>
            <person name="Fujita N."/>
            <person name="Omura S."/>
            <person name="Takahashi Y."/>
        </authorList>
    </citation>
    <scope>NUCLEOTIDE SEQUENCE [LARGE SCALE GENOMIC DNA]</scope>
    <source>
        <strain evidence="12">NBRC 103263 / KCTC 29153 / YM16-304</strain>
    </source>
</reference>